<feature type="transmembrane region" description="Helical" evidence="8">
    <location>
        <begin position="271"/>
        <end position="294"/>
    </location>
</feature>
<dbReference type="OrthoDB" id="9789704at2"/>
<proteinExistence type="inferred from homology"/>
<dbReference type="PANTHER" id="PTHR48086:SF8">
    <property type="entry name" value="MONOCARBOXYLIC ACID PERMEASE"/>
    <property type="match status" value="1"/>
</dbReference>
<keyword evidence="3" id="KW-0813">Transport</keyword>
<feature type="transmembrane region" description="Helical" evidence="8">
    <location>
        <begin position="188"/>
        <end position="206"/>
    </location>
</feature>
<feature type="transmembrane region" description="Helical" evidence="8">
    <location>
        <begin position="387"/>
        <end position="406"/>
    </location>
</feature>
<dbReference type="InterPro" id="IPR050277">
    <property type="entry name" value="Sodium:Solute_Symporter"/>
</dbReference>
<dbReference type="InterPro" id="IPR001734">
    <property type="entry name" value="Na/solute_symporter"/>
</dbReference>
<evidence type="ECO:0000256" key="5">
    <source>
        <dbReference type="ARBA" id="ARBA00022989"/>
    </source>
</evidence>
<dbReference type="PANTHER" id="PTHR48086">
    <property type="entry name" value="SODIUM/PROLINE SYMPORTER-RELATED"/>
    <property type="match status" value="1"/>
</dbReference>
<evidence type="ECO:0000256" key="6">
    <source>
        <dbReference type="ARBA" id="ARBA00023136"/>
    </source>
</evidence>
<comment type="similarity">
    <text evidence="2 7">Belongs to the sodium:solute symporter (SSF) (TC 2.A.21) family.</text>
</comment>
<evidence type="ECO:0000256" key="3">
    <source>
        <dbReference type="ARBA" id="ARBA00022448"/>
    </source>
</evidence>
<evidence type="ECO:0000256" key="8">
    <source>
        <dbReference type="SAM" id="Phobius"/>
    </source>
</evidence>
<dbReference type="Proteomes" id="UP000236655">
    <property type="component" value="Chromosome"/>
</dbReference>
<feature type="transmembrane region" description="Helical" evidence="8">
    <location>
        <begin position="74"/>
        <end position="98"/>
    </location>
</feature>
<feature type="transmembrane region" description="Helical" evidence="8">
    <location>
        <begin position="35"/>
        <end position="54"/>
    </location>
</feature>
<evidence type="ECO:0000313" key="9">
    <source>
        <dbReference type="EMBL" id="AUR51175.1"/>
    </source>
</evidence>
<dbReference type="Pfam" id="PF00474">
    <property type="entry name" value="SSF"/>
    <property type="match status" value="1"/>
</dbReference>
<dbReference type="EMBL" id="CP024847">
    <property type="protein sequence ID" value="AUR51175.1"/>
    <property type="molecule type" value="Genomic_DNA"/>
</dbReference>
<reference evidence="10" key="1">
    <citation type="submission" date="2017-11" db="EMBL/GenBank/DDBJ databases">
        <authorList>
            <person name="Chan K.G."/>
            <person name="Lee L.S."/>
        </authorList>
    </citation>
    <scope>NUCLEOTIDE SEQUENCE [LARGE SCALE GENOMIC DNA]</scope>
    <source>
        <strain evidence="10">DSM 100970</strain>
    </source>
</reference>
<dbReference type="Gene3D" id="1.20.1730.10">
    <property type="entry name" value="Sodium/glucose cotransporter"/>
    <property type="match status" value="1"/>
</dbReference>
<accession>A0A2I7N4N9</accession>
<dbReference type="InterPro" id="IPR038377">
    <property type="entry name" value="Na/Glc_symporter_sf"/>
</dbReference>
<comment type="subcellular location">
    <subcellularLocation>
        <location evidence="1">Membrane</location>
        <topology evidence="1">Multi-pass membrane protein</topology>
    </subcellularLocation>
</comment>
<dbReference type="PROSITE" id="PS50283">
    <property type="entry name" value="NA_SOLUT_SYMP_3"/>
    <property type="match status" value="1"/>
</dbReference>
<dbReference type="AlphaFoldDB" id="A0A2I7N4N9"/>
<gene>
    <name evidence="9" type="ORF">CUN60_02275</name>
</gene>
<evidence type="ECO:0000256" key="2">
    <source>
        <dbReference type="ARBA" id="ARBA00006434"/>
    </source>
</evidence>
<protein>
    <submittedName>
        <fullName evidence="9">Sodium:solute symporter</fullName>
    </submittedName>
</protein>
<feature type="transmembrane region" description="Helical" evidence="8">
    <location>
        <begin position="363"/>
        <end position="381"/>
    </location>
</feature>
<feature type="transmembrane region" description="Helical" evidence="8">
    <location>
        <begin position="6"/>
        <end position="23"/>
    </location>
</feature>
<feature type="transmembrane region" description="Helical" evidence="8">
    <location>
        <begin position="233"/>
        <end position="250"/>
    </location>
</feature>
<dbReference type="CDD" id="cd10322">
    <property type="entry name" value="SLC5sbd"/>
    <property type="match status" value="1"/>
</dbReference>
<feature type="transmembrane region" description="Helical" evidence="8">
    <location>
        <begin position="448"/>
        <end position="469"/>
    </location>
</feature>
<keyword evidence="5 8" id="KW-1133">Transmembrane helix</keyword>
<evidence type="ECO:0000313" key="10">
    <source>
        <dbReference type="Proteomes" id="UP000236655"/>
    </source>
</evidence>
<name>A0A2I7N4N9_9NEIS</name>
<feature type="transmembrane region" description="Helical" evidence="8">
    <location>
        <begin position="159"/>
        <end position="176"/>
    </location>
</feature>
<feature type="transmembrane region" description="Helical" evidence="8">
    <location>
        <begin position="314"/>
        <end position="342"/>
    </location>
</feature>
<sequence>MNSAIFVLAIITTLAFILAIVQVKGKSHQLEEWAVGGRSFGVILVFILMGGELYTTFTFLGGSSLAYNKGGACYYILCYSPIAYVLGYWLLPAIWKYAKEHNLISQSDFYIRKYDSKALGILVSLIGFIALIPYLILQIKGLGIIVSETSYGVISANSAIWLCSALMVIYVVIAGMHGSVRVAVVKDILILAIVFFLGVYLPYHYYGGIENTINLVEAKHPGFTMISNKDFNPVWFVSTVLLSAIGLYLWPHSFTSLYTSQSANVLKKNAILMPLYQFLLMFVFIIGFVAALQLPGLNKAQSDLALIRLVINTFSPWFVGVIGAAGVLTALVPGSIILLSIATLFIKNIMIPVIPACARKEMLLVKLSVPFIMLIALVANSYGGETIVGLLIVGYGLVSQLFPALVFSFCQNNPVSKLGAIGGMLIGVMIMFISILTKVNFNDYLPTVLNGLNVGIIALIANLIVTLIISSCERIYLR</sequence>
<keyword evidence="6 8" id="KW-0472">Membrane</keyword>
<keyword evidence="10" id="KW-1185">Reference proteome</keyword>
<dbReference type="RefSeq" id="WP_102950475.1">
    <property type="nucleotide sequence ID" value="NZ_CP024847.1"/>
</dbReference>
<dbReference type="GO" id="GO:0005886">
    <property type="term" value="C:plasma membrane"/>
    <property type="evidence" value="ECO:0007669"/>
    <property type="project" value="TreeGrafter"/>
</dbReference>
<feature type="transmembrane region" description="Helical" evidence="8">
    <location>
        <begin position="119"/>
        <end position="139"/>
    </location>
</feature>
<dbReference type="GO" id="GO:0022857">
    <property type="term" value="F:transmembrane transporter activity"/>
    <property type="evidence" value="ECO:0007669"/>
    <property type="project" value="InterPro"/>
</dbReference>
<keyword evidence="4 8" id="KW-0812">Transmembrane</keyword>
<organism evidence="9 10">
    <name type="scientific">Aquella oligotrophica</name>
    <dbReference type="NCBI Taxonomy" id="2067065"/>
    <lineage>
        <taxon>Bacteria</taxon>
        <taxon>Pseudomonadati</taxon>
        <taxon>Pseudomonadota</taxon>
        <taxon>Betaproteobacteria</taxon>
        <taxon>Neisseriales</taxon>
        <taxon>Neisseriaceae</taxon>
        <taxon>Aquella</taxon>
    </lineage>
</organism>
<feature type="transmembrane region" description="Helical" evidence="8">
    <location>
        <begin position="418"/>
        <end position="436"/>
    </location>
</feature>
<evidence type="ECO:0000256" key="1">
    <source>
        <dbReference type="ARBA" id="ARBA00004141"/>
    </source>
</evidence>
<dbReference type="KEGG" id="nba:CUN60_02275"/>
<evidence type="ECO:0000256" key="7">
    <source>
        <dbReference type="RuleBase" id="RU362091"/>
    </source>
</evidence>
<evidence type="ECO:0000256" key="4">
    <source>
        <dbReference type="ARBA" id="ARBA00022692"/>
    </source>
</evidence>